<dbReference type="HAMAP" id="MF_01553">
    <property type="entry name" value="RNApol_bact_RpoY"/>
    <property type="match status" value="1"/>
</dbReference>
<name>A0A401IQW9_9LACO</name>
<evidence type="ECO:0000313" key="7">
    <source>
        <dbReference type="Proteomes" id="UP000286848"/>
    </source>
</evidence>
<evidence type="ECO:0000256" key="2">
    <source>
        <dbReference type="ARBA" id="ARBA00022679"/>
    </source>
</evidence>
<dbReference type="Pfam" id="PF07288">
    <property type="entry name" value="RpoY"/>
    <property type="match status" value="1"/>
</dbReference>
<keyword evidence="3 5" id="KW-0548">Nucleotidyltransferase</keyword>
<keyword evidence="7" id="KW-1185">Reference proteome</keyword>
<dbReference type="GO" id="GO:0000428">
    <property type="term" value="C:DNA-directed RNA polymerase complex"/>
    <property type="evidence" value="ECO:0007669"/>
    <property type="project" value="UniProtKB-KW"/>
</dbReference>
<dbReference type="NCBIfam" id="NF010188">
    <property type="entry name" value="PRK13667.1"/>
    <property type="match status" value="1"/>
</dbReference>
<dbReference type="RefSeq" id="WP_124974873.1">
    <property type="nucleotide sequence ID" value="NZ_BFFP01000004.1"/>
</dbReference>
<comment type="function">
    <text evidence="5">A non-essential component of RNA polymerase (RNAP).</text>
</comment>
<dbReference type="GO" id="GO:0003899">
    <property type="term" value="F:DNA-directed RNA polymerase activity"/>
    <property type="evidence" value="ECO:0007669"/>
    <property type="project" value="UniProtKB-UniRule"/>
</dbReference>
<comment type="similarity">
    <text evidence="5">Belongs to the RNA polymerase subunit epsilon family.</text>
</comment>
<dbReference type="GO" id="GO:0006351">
    <property type="term" value="P:DNA-templated transcription"/>
    <property type="evidence" value="ECO:0007669"/>
    <property type="project" value="UniProtKB-UniRule"/>
</dbReference>
<evidence type="ECO:0000256" key="5">
    <source>
        <dbReference type="HAMAP-Rule" id="MF_01553"/>
    </source>
</evidence>
<keyword evidence="2 5" id="KW-0808">Transferase</keyword>
<comment type="catalytic activity">
    <reaction evidence="5">
        <text>RNA(n) + a ribonucleoside 5'-triphosphate = RNA(n+1) + diphosphate</text>
        <dbReference type="Rhea" id="RHEA:21248"/>
        <dbReference type="Rhea" id="RHEA-COMP:14527"/>
        <dbReference type="Rhea" id="RHEA-COMP:17342"/>
        <dbReference type="ChEBI" id="CHEBI:33019"/>
        <dbReference type="ChEBI" id="CHEBI:61557"/>
        <dbReference type="ChEBI" id="CHEBI:140395"/>
        <dbReference type="EC" id="2.7.7.6"/>
    </reaction>
</comment>
<dbReference type="EMBL" id="BFFP01000004">
    <property type="protein sequence ID" value="GBG93926.1"/>
    <property type="molecule type" value="Genomic_DNA"/>
</dbReference>
<protein>
    <recommendedName>
        <fullName evidence="5">DNA-directed RNA polymerase subunit epsilon</fullName>
        <shortName evidence="5">RNAP epsilon subunit</shortName>
        <ecNumber evidence="5">2.7.7.6</ecNumber>
    </recommendedName>
    <alternativeName>
        <fullName evidence="5">RNA polymerase epsilon subunit</fullName>
    </alternativeName>
    <alternativeName>
        <fullName evidence="5">Transcriptase subunit epsilon</fullName>
    </alternativeName>
</protein>
<dbReference type="Proteomes" id="UP000286848">
    <property type="component" value="Unassembled WGS sequence"/>
</dbReference>
<organism evidence="6 7">
    <name type="scientific">Ligilactobacillus salitolerans</name>
    <dbReference type="NCBI Taxonomy" id="1808352"/>
    <lineage>
        <taxon>Bacteria</taxon>
        <taxon>Bacillati</taxon>
        <taxon>Bacillota</taxon>
        <taxon>Bacilli</taxon>
        <taxon>Lactobacillales</taxon>
        <taxon>Lactobacillaceae</taxon>
        <taxon>Ligilactobacillus</taxon>
    </lineage>
</organism>
<proteinExistence type="inferred from homology"/>
<dbReference type="Gene3D" id="3.10.20.730">
    <property type="entry name" value="RNAP, epsilon subunit-like"/>
    <property type="match status" value="1"/>
</dbReference>
<evidence type="ECO:0000256" key="3">
    <source>
        <dbReference type="ARBA" id="ARBA00022695"/>
    </source>
</evidence>
<comment type="subunit">
    <text evidence="5">RNAP is composed of a core of 2 alpha, a beta and a beta' subunit. The core is associated with a delta subunit, and at least one of epsilon or omega. When a sigma factor is associated with the core the holoenzyme is formed, which can initiate transcription.</text>
</comment>
<gene>
    <name evidence="5" type="primary">rpoY</name>
    <name evidence="6" type="ORF">LFYK43_03850</name>
</gene>
<evidence type="ECO:0000313" key="6">
    <source>
        <dbReference type="EMBL" id="GBG93926.1"/>
    </source>
</evidence>
<evidence type="ECO:0000256" key="1">
    <source>
        <dbReference type="ARBA" id="ARBA00022478"/>
    </source>
</evidence>
<sequence>MIYKVYYQPSKNISPRRESTESLYLEADSEVAARALVEEQTEHNVEFIEALDGAALEYEQQSANYHLTEFTK</sequence>
<dbReference type="InterPro" id="IPR009907">
    <property type="entry name" value="RpoY"/>
</dbReference>
<reference evidence="7" key="1">
    <citation type="journal article" date="2019" name="Int. J. Syst. Evol. Microbiol.">
        <title>Lactobacillus salitolerans sp. nov., a novel lactic acid bacterium isolated from spent mushroom substrates.</title>
        <authorList>
            <person name="Tohno M."/>
            <person name="Tanizawa Y."/>
            <person name="Kojima Y."/>
            <person name="Sakamoto M."/>
            <person name="Nakamura Y."/>
            <person name="Ohkuma M."/>
            <person name="Kobayashi H."/>
        </authorList>
    </citation>
    <scope>NUCLEOTIDE SEQUENCE [LARGE SCALE GENOMIC DNA]</scope>
    <source>
        <strain evidence="7">YK43</strain>
    </source>
</reference>
<dbReference type="EC" id="2.7.7.6" evidence="5"/>
<dbReference type="AlphaFoldDB" id="A0A401IQW9"/>
<dbReference type="OrthoDB" id="2147503at2"/>
<comment type="caution">
    <text evidence="6">The sequence shown here is derived from an EMBL/GenBank/DDBJ whole genome shotgun (WGS) entry which is preliminary data.</text>
</comment>
<accession>A0A401IQW9</accession>
<dbReference type="GO" id="GO:0003677">
    <property type="term" value="F:DNA binding"/>
    <property type="evidence" value="ECO:0007669"/>
    <property type="project" value="UniProtKB-UniRule"/>
</dbReference>
<keyword evidence="4 5" id="KW-0804">Transcription</keyword>
<evidence type="ECO:0000256" key="4">
    <source>
        <dbReference type="ARBA" id="ARBA00023163"/>
    </source>
</evidence>
<keyword evidence="1 5" id="KW-0240">DNA-directed RNA polymerase</keyword>